<name>A0A7G1G4D4_9BACT</name>
<evidence type="ECO:0000256" key="2">
    <source>
        <dbReference type="ARBA" id="ARBA00009212"/>
    </source>
</evidence>
<protein>
    <submittedName>
        <fullName evidence="9">Cation:proton antiporter</fullName>
    </submittedName>
</protein>
<accession>A0A7G1G4D4</accession>
<feature type="transmembrane region" description="Helical" evidence="8">
    <location>
        <begin position="30"/>
        <end position="49"/>
    </location>
</feature>
<dbReference type="GO" id="GO:0005886">
    <property type="term" value="C:plasma membrane"/>
    <property type="evidence" value="ECO:0007669"/>
    <property type="project" value="UniProtKB-SubCell"/>
</dbReference>
<evidence type="ECO:0000256" key="5">
    <source>
        <dbReference type="ARBA" id="ARBA00022692"/>
    </source>
</evidence>
<dbReference type="KEGG" id="ocy:OSSY52_10960"/>
<feature type="transmembrane region" description="Helical" evidence="8">
    <location>
        <begin position="56"/>
        <end position="79"/>
    </location>
</feature>
<evidence type="ECO:0000256" key="1">
    <source>
        <dbReference type="ARBA" id="ARBA00004651"/>
    </source>
</evidence>
<evidence type="ECO:0000313" key="10">
    <source>
        <dbReference type="Proteomes" id="UP000516361"/>
    </source>
</evidence>
<keyword evidence="6 8" id="KW-1133">Transmembrane helix</keyword>
<organism evidence="9 10">
    <name type="scientific">Tepiditoga spiralis</name>
    <dbReference type="NCBI Taxonomy" id="2108365"/>
    <lineage>
        <taxon>Bacteria</taxon>
        <taxon>Thermotogati</taxon>
        <taxon>Thermotogota</taxon>
        <taxon>Thermotogae</taxon>
        <taxon>Petrotogales</taxon>
        <taxon>Petrotogaceae</taxon>
        <taxon>Tepiditoga</taxon>
    </lineage>
</organism>
<proteinExistence type="inferred from homology"/>
<keyword evidence="7 8" id="KW-0472">Membrane</keyword>
<gene>
    <name evidence="9" type="ORF">OSSY52_10960</name>
</gene>
<evidence type="ECO:0000256" key="6">
    <source>
        <dbReference type="ARBA" id="ARBA00022989"/>
    </source>
</evidence>
<keyword evidence="4" id="KW-1003">Cell membrane</keyword>
<dbReference type="InterPro" id="IPR007208">
    <property type="entry name" value="MrpF/PhaF-like"/>
</dbReference>
<evidence type="ECO:0000256" key="4">
    <source>
        <dbReference type="ARBA" id="ARBA00022475"/>
    </source>
</evidence>
<evidence type="ECO:0000256" key="7">
    <source>
        <dbReference type="ARBA" id="ARBA00023136"/>
    </source>
</evidence>
<dbReference type="RefSeq" id="WP_232521318.1">
    <property type="nucleotide sequence ID" value="NZ_AP018712.1"/>
</dbReference>
<dbReference type="Pfam" id="PF04066">
    <property type="entry name" value="MrpF_PhaF"/>
    <property type="match status" value="1"/>
</dbReference>
<comment type="similarity">
    <text evidence="2">Belongs to the CPA3 antiporters (TC 2.A.63) subunit F family.</text>
</comment>
<dbReference type="FunCoup" id="A0A7G1G4D4">
    <property type="interactions" value="13"/>
</dbReference>
<dbReference type="PANTHER" id="PTHR34702:SF1">
    <property type="entry name" value="NA(+)_H(+) ANTIPORTER SUBUNIT F"/>
    <property type="match status" value="1"/>
</dbReference>
<reference evidence="9 10" key="1">
    <citation type="submission" date="2018-06" db="EMBL/GenBank/DDBJ databases">
        <title>Genome sequencing of Oceanotoga sp. sy52.</title>
        <authorList>
            <person name="Mori K."/>
        </authorList>
    </citation>
    <scope>NUCLEOTIDE SEQUENCE [LARGE SCALE GENOMIC DNA]</scope>
    <source>
        <strain evidence="10">sy52</strain>
    </source>
</reference>
<dbReference type="GO" id="GO:0015385">
    <property type="term" value="F:sodium:proton antiporter activity"/>
    <property type="evidence" value="ECO:0007669"/>
    <property type="project" value="TreeGrafter"/>
</dbReference>
<evidence type="ECO:0000256" key="3">
    <source>
        <dbReference type="ARBA" id="ARBA00022448"/>
    </source>
</evidence>
<dbReference type="Proteomes" id="UP000516361">
    <property type="component" value="Chromosome"/>
</dbReference>
<dbReference type="EMBL" id="AP018712">
    <property type="protein sequence ID" value="BBE30955.1"/>
    <property type="molecule type" value="Genomic_DNA"/>
</dbReference>
<evidence type="ECO:0000256" key="8">
    <source>
        <dbReference type="SAM" id="Phobius"/>
    </source>
</evidence>
<keyword evidence="3" id="KW-0813">Transport</keyword>
<keyword evidence="5 8" id="KW-0812">Transmembrane</keyword>
<dbReference type="PANTHER" id="PTHR34702">
    <property type="entry name" value="NA(+)/H(+) ANTIPORTER SUBUNIT F1"/>
    <property type="match status" value="1"/>
</dbReference>
<keyword evidence="10" id="KW-1185">Reference proteome</keyword>
<evidence type="ECO:0000313" key="9">
    <source>
        <dbReference type="EMBL" id="BBE30955.1"/>
    </source>
</evidence>
<dbReference type="InParanoid" id="A0A7G1G4D4"/>
<sequence length="83" mass="9211">MMNFIVFGLIGLGLFFSILRLIIGPDVTDRIVSVDAINVIVTGTIVFIAHIFKSNLYLDIAIAYAALSFLETVIFARYLEAKK</sequence>
<dbReference type="AlphaFoldDB" id="A0A7G1G4D4"/>
<comment type="subcellular location">
    <subcellularLocation>
        <location evidence="1">Cell membrane</location>
        <topology evidence="1">Multi-pass membrane protein</topology>
    </subcellularLocation>
</comment>
<dbReference type="NCBIfam" id="NF009246">
    <property type="entry name" value="PRK12599.1-5"/>
    <property type="match status" value="1"/>
</dbReference>